<evidence type="ECO:0000313" key="3">
    <source>
        <dbReference type="EMBL" id="KAA8500598.1"/>
    </source>
</evidence>
<dbReference type="GO" id="GO:0080120">
    <property type="term" value="P:CAAX-box protein maturation"/>
    <property type="evidence" value="ECO:0007669"/>
    <property type="project" value="UniProtKB-ARBA"/>
</dbReference>
<feature type="transmembrane region" description="Helical" evidence="1">
    <location>
        <begin position="271"/>
        <end position="289"/>
    </location>
</feature>
<dbReference type="PANTHER" id="PTHR36435">
    <property type="entry name" value="SLR1288 PROTEIN"/>
    <property type="match status" value="1"/>
</dbReference>
<feature type="transmembrane region" description="Helical" evidence="1">
    <location>
        <begin position="242"/>
        <end position="265"/>
    </location>
</feature>
<feature type="transmembrane region" description="Helical" evidence="1">
    <location>
        <begin position="158"/>
        <end position="175"/>
    </location>
</feature>
<evidence type="ECO:0000259" key="2">
    <source>
        <dbReference type="Pfam" id="PF02517"/>
    </source>
</evidence>
<feature type="transmembrane region" description="Helical" evidence="1">
    <location>
        <begin position="122"/>
        <end position="146"/>
    </location>
</feature>
<dbReference type="InterPro" id="IPR052710">
    <property type="entry name" value="CAAX_protease"/>
</dbReference>
<dbReference type="RefSeq" id="WP_150311397.1">
    <property type="nucleotide sequence ID" value="NZ_VMSO01000021.1"/>
</dbReference>
<dbReference type="PANTHER" id="PTHR36435:SF1">
    <property type="entry name" value="CAAX AMINO TERMINAL PROTEASE FAMILY PROTEIN"/>
    <property type="match status" value="1"/>
</dbReference>
<dbReference type="GO" id="GO:0008237">
    <property type="term" value="F:metallopeptidase activity"/>
    <property type="evidence" value="ECO:0007669"/>
    <property type="project" value="UniProtKB-KW"/>
</dbReference>
<keyword evidence="3" id="KW-0645">Protease</keyword>
<feature type="transmembrane region" description="Helical" evidence="1">
    <location>
        <begin position="12"/>
        <end position="35"/>
    </location>
</feature>
<protein>
    <submittedName>
        <fullName evidence="3">CPBP family intramembrane metalloprotease</fullName>
    </submittedName>
</protein>
<reference evidence="3" key="1">
    <citation type="submission" date="2019-07" db="EMBL/GenBank/DDBJ databases">
        <authorList>
            <person name="Wongkuna S."/>
            <person name="Scaria J."/>
        </authorList>
    </citation>
    <scope>NUCLEOTIDE SEQUENCE [LARGE SCALE GENOMIC DNA]</scope>
    <source>
        <strain evidence="3">SW178</strain>
    </source>
</reference>
<evidence type="ECO:0000313" key="4">
    <source>
        <dbReference type="Proteomes" id="UP000322025"/>
    </source>
</evidence>
<feature type="domain" description="CAAX prenyl protease 2/Lysostaphin resistance protein A-like" evidence="2">
    <location>
        <begin position="164"/>
        <end position="250"/>
    </location>
</feature>
<dbReference type="AlphaFoldDB" id="A0A5M9HV78"/>
<dbReference type="EMBL" id="VMSO01000021">
    <property type="protein sequence ID" value="KAA8500598.1"/>
    <property type="molecule type" value="Genomic_DNA"/>
</dbReference>
<dbReference type="GO" id="GO:0004175">
    <property type="term" value="F:endopeptidase activity"/>
    <property type="evidence" value="ECO:0007669"/>
    <property type="project" value="UniProtKB-ARBA"/>
</dbReference>
<gene>
    <name evidence="3" type="ORF">FNY66_12775</name>
</gene>
<keyword evidence="1" id="KW-0472">Membrane</keyword>
<organism evidence="3 4">
    <name type="scientific">Mediterraneibacter catenae</name>
    <dbReference type="NCBI Taxonomy" id="2594882"/>
    <lineage>
        <taxon>Bacteria</taxon>
        <taxon>Bacillati</taxon>
        <taxon>Bacillota</taxon>
        <taxon>Clostridia</taxon>
        <taxon>Lachnospirales</taxon>
        <taxon>Lachnospiraceae</taxon>
        <taxon>Mediterraneibacter</taxon>
    </lineage>
</organism>
<sequence>MNRIYRKSPFWSLAGPLLGYLAIEAVIQFALMFLIEMPYMVRAYAEILRDNSGTALSMQEIWDSYMQALEPALEAIAKYQVGIISLAALGTIILTGILFARDRKLERQAGVKLPDKAPLSKYWTVVVFGVAGCIVATCLMAMIQLAFYDAQYQQNAQITYSAGLLVEIIGLGLITPVAEELMFRGILYKRFHERQSFWYSAVWSALLFSFVHSSTTQMIYTFLLGVLLSYLYEKFGSLRAPVLLHILLNTGSVIFTELGVFRWLAGNPMRMAGTVIMGAFICSVMFVLVQKMPGSVRTERASDDSERPNMFR</sequence>
<accession>A0A5M9HV78</accession>
<name>A0A5M9HV78_9FIRM</name>
<dbReference type="Proteomes" id="UP000322025">
    <property type="component" value="Unassembled WGS sequence"/>
</dbReference>
<dbReference type="InterPro" id="IPR003675">
    <property type="entry name" value="Rce1/LyrA-like_dom"/>
</dbReference>
<comment type="caution">
    <text evidence="3">The sequence shown here is derived from an EMBL/GenBank/DDBJ whole genome shotgun (WGS) entry which is preliminary data.</text>
</comment>
<keyword evidence="4" id="KW-1185">Reference proteome</keyword>
<dbReference type="GO" id="GO:0006508">
    <property type="term" value="P:proteolysis"/>
    <property type="evidence" value="ECO:0007669"/>
    <property type="project" value="UniProtKB-KW"/>
</dbReference>
<dbReference type="OrthoDB" id="3429192at2"/>
<proteinExistence type="predicted"/>
<feature type="transmembrane region" description="Helical" evidence="1">
    <location>
        <begin position="79"/>
        <end position="101"/>
    </location>
</feature>
<keyword evidence="1" id="KW-1133">Transmembrane helix</keyword>
<keyword evidence="3" id="KW-0482">Metalloprotease</keyword>
<keyword evidence="1" id="KW-0812">Transmembrane</keyword>
<evidence type="ECO:0000256" key="1">
    <source>
        <dbReference type="SAM" id="Phobius"/>
    </source>
</evidence>
<keyword evidence="3" id="KW-0378">Hydrolase</keyword>
<dbReference type="Pfam" id="PF02517">
    <property type="entry name" value="Rce1-like"/>
    <property type="match status" value="1"/>
</dbReference>